<sequence length="186" mass="18222">MSGTPKQSLDLGFQGSYGALTSDGDTLIVAGNMHRQVAEIDMASMQIESVFSAPGNVGRLSAPVGGNLVWFIRSNDDGSQTLAAVSTGSPAPATTAAAAPETSAAAAPDETSAAAPTASATPVKTTEAPPSSAAAAGDNPTPTPSIEPAQAGLAVTGSGTFLTIGAIAVFLAIASGIVLLRRRAAS</sequence>
<feature type="transmembrane region" description="Helical" evidence="2">
    <location>
        <begin position="161"/>
        <end position="180"/>
    </location>
</feature>
<dbReference type="InterPro" id="IPR015943">
    <property type="entry name" value="WD40/YVTN_repeat-like_dom_sf"/>
</dbReference>
<keyword evidence="2" id="KW-0472">Membrane</keyword>
<keyword evidence="3" id="KW-0132">Cell division</keyword>
<feature type="compositionally biased region" description="Low complexity" evidence="1">
    <location>
        <begin position="83"/>
        <end position="136"/>
    </location>
</feature>
<evidence type="ECO:0000256" key="2">
    <source>
        <dbReference type="SAM" id="Phobius"/>
    </source>
</evidence>
<evidence type="ECO:0000256" key="1">
    <source>
        <dbReference type="SAM" id="MobiDB-lite"/>
    </source>
</evidence>
<dbReference type="GO" id="GO:0051301">
    <property type="term" value="P:cell division"/>
    <property type="evidence" value="ECO:0007669"/>
    <property type="project" value="UniProtKB-KW"/>
</dbReference>
<keyword evidence="2" id="KW-1133">Transmembrane helix</keyword>
<dbReference type="Proteomes" id="UP000711614">
    <property type="component" value="Unassembled WGS sequence"/>
</dbReference>
<keyword evidence="2" id="KW-0812">Transmembrane</keyword>
<keyword evidence="3" id="KW-0131">Cell cycle</keyword>
<keyword evidence="4" id="KW-1185">Reference proteome</keyword>
<protein>
    <submittedName>
        <fullName evidence="3">Cell division septation protein DedD</fullName>
    </submittedName>
</protein>
<evidence type="ECO:0000313" key="3">
    <source>
        <dbReference type="EMBL" id="MBP2413768.1"/>
    </source>
</evidence>
<dbReference type="SUPFAM" id="SSF50969">
    <property type="entry name" value="YVTN repeat-like/Quinoprotein amine dehydrogenase"/>
    <property type="match status" value="1"/>
</dbReference>
<dbReference type="EMBL" id="JAGIOI010000001">
    <property type="protein sequence ID" value="MBP2413768.1"/>
    <property type="molecule type" value="Genomic_DNA"/>
</dbReference>
<name>A0ABS4YYB5_9MICC</name>
<proteinExistence type="predicted"/>
<comment type="caution">
    <text evidence="3">The sequence shown here is derived from an EMBL/GenBank/DDBJ whole genome shotgun (WGS) entry which is preliminary data.</text>
</comment>
<reference evidence="3 4" key="1">
    <citation type="submission" date="2021-03" db="EMBL/GenBank/DDBJ databases">
        <title>Sequencing the genomes of 1000 actinobacteria strains.</title>
        <authorList>
            <person name="Klenk H.-P."/>
        </authorList>
    </citation>
    <scope>NUCLEOTIDE SEQUENCE [LARGE SCALE GENOMIC DNA]</scope>
    <source>
        <strain evidence="3 4">DSM 16005</strain>
    </source>
</reference>
<accession>A0ABS4YYB5</accession>
<gene>
    <name evidence="3" type="ORF">JOF48_002567</name>
</gene>
<evidence type="ECO:0000313" key="4">
    <source>
        <dbReference type="Proteomes" id="UP000711614"/>
    </source>
</evidence>
<feature type="region of interest" description="Disordered" evidence="1">
    <location>
        <begin position="82"/>
        <end position="149"/>
    </location>
</feature>
<dbReference type="Gene3D" id="2.130.10.10">
    <property type="entry name" value="YVTN repeat-like/Quinoprotein amine dehydrogenase"/>
    <property type="match status" value="1"/>
</dbReference>
<organism evidence="3 4">
    <name type="scientific">Arthrobacter stackebrandtii</name>
    <dbReference type="NCBI Taxonomy" id="272161"/>
    <lineage>
        <taxon>Bacteria</taxon>
        <taxon>Bacillati</taxon>
        <taxon>Actinomycetota</taxon>
        <taxon>Actinomycetes</taxon>
        <taxon>Micrococcales</taxon>
        <taxon>Micrococcaceae</taxon>
        <taxon>Arthrobacter</taxon>
    </lineage>
</organism>
<dbReference type="InterPro" id="IPR011044">
    <property type="entry name" value="Quino_amine_DH_bsu"/>
</dbReference>